<organism evidence="8 9">
    <name type="scientific">Nannochloropsis salina CCMP1776</name>
    <dbReference type="NCBI Taxonomy" id="1027361"/>
    <lineage>
        <taxon>Eukaryota</taxon>
        <taxon>Sar</taxon>
        <taxon>Stramenopiles</taxon>
        <taxon>Ochrophyta</taxon>
        <taxon>Eustigmatophyceae</taxon>
        <taxon>Eustigmatales</taxon>
        <taxon>Monodopsidaceae</taxon>
        <taxon>Microchloropsis</taxon>
        <taxon>Microchloropsis salina</taxon>
    </lineage>
</organism>
<keyword evidence="3" id="KW-0479">Metal-binding</keyword>
<evidence type="ECO:0000256" key="1">
    <source>
        <dbReference type="ARBA" id="ARBA00001947"/>
    </source>
</evidence>
<sequence length="1068" mass="114609">MRRGMRPRHGPFLLFLLAMALRYKPCSSSLASHLVATAPLSMRSQQSFASSVSSNVSQAPSLRAQPSPESLPSVLLLDVDGTLYSKSTGVEDAIAANIKKYCNVTFQISPNACDALHHQYGSTIQGLKMSRNLSDDDIAAFYNTAYQNLPLHRLLPPPRTSSLDADVFGYQHRLPLAALLHAHRGPVWIVSNSPRAHVQRVLAHIGLASFPWAGMLTPDSLPGYPTKTDPSFYVPILHRYRSPPPSALPSAPPSALPSAPPSLRLVLLDDSPVNLRAAQALGIRGIKVQNEGGKEGGEEDSFPLDRALAAAMDAIDPSWRFDEVEYLRAKNRADARSFHPGTLSRLQEELKALRHDLFSSSSSSSLPPSLPPSPPLRVLDMGAGLLSMLSPVLQAAKAAGFSAVEYQAYELNAEVFRAARRKLLEEEGFQMASTGGDEGGGEVVLVHEGGGRGNEEEGSVSVRVTMRVEDAGAVVLRASGGGGEGGRERGREGGRLLVYLPITFAGQTALVPPAPAQDLRPPPSPFPASSLPSDAMAMEAYHHSLSHIQRHNLSPERLVHAMASHGAALIARGESPWRVEPDRDAYLWRCLAHFFGLGLLTTSAAFSSQGRGGGKGWDVGAWRRRLMERAPRIEVGNVDLLFRWGGGGGGRRGGREGGRKGGKGGEGGRRHVFVEFAGPRDVRCREEIWREKPALGSEEVEVDALCSLISSGTELKVYRGEIPQGEEAGEVDVNIKGMAGETLAYPLRYGYALVGRVVRCGADVADRERLMGREGGGEGAAPLVFAFSPHASRAVVAASSLLVVPPGILAEDAVYFPSVETALSLVQDARPLAGERVTVVGAGLIGLLVLAVLKRFPLGSLRAVDPLMVRRHLARRMGASVAVDPGMLRTGKKKEGAGDEGGGGMEEGGDRREAGGGEEGAWEEDGVHEADTSIEVSGVAAGLQTAIDQTGYGGKVVIGSWYGNHETPAALRLGLAFHRSHLRLYVSQVSRISTELQDRWTKARRYQTAWRLLKEIRPSTTLTSRVVAPEQVKEAFHALDTQPAETLAVMIDYRMKEGKARNKGAGDK</sequence>
<evidence type="ECO:0000256" key="6">
    <source>
        <dbReference type="SAM" id="MobiDB-lite"/>
    </source>
</evidence>
<dbReference type="SUPFAM" id="SSF51735">
    <property type="entry name" value="NAD(P)-binding Rossmann-fold domains"/>
    <property type="match status" value="1"/>
</dbReference>
<dbReference type="CDD" id="cd08255">
    <property type="entry name" value="2-desacetyl-2-hydroxyethyl_bacteriochlorophyllide_like"/>
    <property type="match status" value="1"/>
</dbReference>
<dbReference type="PANTHER" id="PTHR43350">
    <property type="entry name" value="NAD-DEPENDENT ALCOHOL DEHYDROGENASE"/>
    <property type="match status" value="1"/>
</dbReference>
<evidence type="ECO:0000313" key="8">
    <source>
        <dbReference type="EMBL" id="TFJ84167.1"/>
    </source>
</evidence>
<evidence type="ECO:0000256" key="5">
    <source>
        <dbReference type="ARBA" id="ARBA00023002"/>
    </source>
</evidence>
<evidence type="ECO:0000256" key="7">
    <source>
        <dbReference type="SAM" id="SignalP"/>
    </source>
</evidence>
<dbReference type="AlphaFoldDB" id="A0A4D9D1D3"/>
<dbReference type="InterPro" id="IPR023214">
    <property type="entry name" value="HAD_sf"/>
</dbReference>
<dbReference type="PANTHER" id="PTHR43350:SF19">
    <property type="entry name" value="D-GULOSIDE 3-DEHYDROGENASE"/>
    <property type="match status" value="1"/>
</dbReference>
<dbReference type="SUPFAM" id="SSF50129">
    <property type="entry name" value="GroES-like"/>
    <property type="match status" value="1"/>
</dbReference>
<dbReference type="Proteomes" id="UP000355283">
    <property type="component" value="Unassembled WGS sequence"/>
</dbReference>
<dbReference type="OrthoDB" id="1879366at2759"/>
<feature type="chain" id="PRO_5020038908" description="Enoyl reductase (ER) domain-containing protein" evidence="7">
    <location>
        <begin position="29"/>
        <end position="1068"/>
    </location>
</feature>
<dbReference type="EMBL" id="SDOX01000020">
    <property type="protein sequence ID" value="TFJ84167.1"/>
    <property type="molecule type" value="Genomic_DNA"/>
</dbReference>
<evidence type="ECO:0000313" key="9">
    <source>
        <dbReference type="Proteomes" id="UP000355283"/>
    </source>
</evidence>
<dbReference type="Gene3D" id="3.40.50.720">
    <property type="entry name" value="NAD(P)-binding Rossmann-like Domain"/>
    <property type="match status" value="1"/>
</dbReference>
<name>A0A4D9D1D3_9STRA</name>
<protein>
    <recommendedName>
        <fullName evidence="10">Enoyl reductase (ER) domain-containing protein</fullName>
    </recommendedName>
</protein>
<dbReference type="SUPFAM" id="SSF56784">
    <property type="entry name" value="HAD-like"/>
    <property type="match status" value="1"/>
</dbReference>
<keyword evidence="7" id="KW-0732">Signal</keyword>
<keyword evidence="9" id="KW-1185">Reference proteome</keyword>
<keyword evidence="5" id="KW-0560">Oxidoreductase</keyword>
<dbReference type="InterPro" id="IPR011032">
    <property type="entry name" value="GroES-like_sf"/>
</dbReference>
<dbReference type="GO" id="GO:0046872">
    <property type="term" value="F:metal ion binding"/>
    <property type="evidence" value="ECO:0007669"/>
    <property type="project" value="UniProtKB-KW"/>
</dbReference>
<dbReference type="Gene3D" id="3.40.50.1000">
    <property type="entry name" value="HAD superfamily/HAD-like"/>
    <property type="match status" value="1"/>
</dbReference>
<dbReference type="Pfam" id="PF00702">
    <property type="entry name" value="Hydrolase"/>
    <property type="match status" value="1"/>
</dbReference>
<feature type="region of interest" description="Disordered" evidence="6">
    <location>
        <begin position="648"/>
        <end position="668"/>
    </location>
</feature>
<feature type="signal peptide" evidence="7">
    <location>
        <begin position="1"/>
        <end position="28"/>
    </location>
</feature>
<dbReference type="GO" id="GO:0016491">
    <property type="term" value="F:oxidoreductase activity"/>
    <property type="evidence" value="ECO:0007669"/>
    <property type="project" value="UniProtKB-KW"/>
</dbReference>
<reference evidence="8 9" key="1">
    <citation type="submission" date="2019-01" db="EMBL/GenBank/DDBJ databases">
        <title>Nuclear Genome Assembly of the Microalgal Biofuel strain Nannochloropsis salina CCMP1776.</title>
        <authorList>
            <person name="Hovde B."/>
        </authorList>
    </citation>
    <scope>NUCLEOTIDE SEQUENCE [LARGE SCALE GENOMIC DNA]</scope>
    <source>
        <strain evidence="8 9">CCMP1776</strain>
    </source>
</reference>
<evidence type="ECO:0000256" key="3">
    <source>
        <dbReference type="ARBA" id="ARBA00022723"/>
    </source>
</evidence>
<dbReference type="Gene3D" id="3.90.180.10">
    <property type="entry name" value="Medium-chain alcohol dehydrogenases, catalytic domain"/>
    <property type="match status" value="1"/>
</dbReference>
<keyword evidence="4" id="KW-0862">Zinc</keyword>
<evidence type="ECO:0000256" key="2">
    <source>
        <dbReference type="ARBA" id="ARBA00008072"/>
    </source>
</evidence>
<dbReference type="InterPro" id="IPR036291">
    <property type="entry name" value="NAD(P)-bd_dom_sf"/>
</dbReference>
<feature type="region of interest" description="Disordered" evidence="6">
    <location>
        <begin position="888"/>
        <end position="926"/>
    </location>
</feature>
<dbReference type="Gene3D" id="1.10.150.450">
    <property type="match status" value="1"/>
</dbReference>
<evidence type="ECO:0000256" key="4">
    <source>
        <dbReference type="ARBA" id="ARBA00022833"/>
    </source>
</evidence>
<comment type="cofactor">
    <cofactor evidence="1">
        <name>Zn(2+)</name>
        <dbReference type="ChEBI" id="CHEBI:29105"/>
    </cofactor>
</comment>
<gene>
    <name evidence="8" type="ORF">NSK_004639</name>
</gene>
<dbReference type="InterPro" id="IPR036412">
    <property type="entry name" value="HAD-like_sf"/>
</dbReference>
<proteinExistence type="inferred from homology"/>
<accession>A0A4D9D1D3</accession>
<comment type="similarity">
    <text evidence="2">Belongs to the zinc-containing alcohol dehydrogenase family.</text>
</comment>
<comment type="caution">
    <text evidence="8">The sequence shown here is derived from an EMBL/GenBank/DDBJ whole genome shotgun (WGS) entry which is preliminary data.</text>
</comment>
<evidence type="ECO:0008006" key="10">
    <source>
        <dbReference type="Google" id="ProtNLM"/>
    </source>
</evidence>